<protein>
    <submittedName>
        <fullName evidence="1 2">Uncharacterized protein</fullName>
    </submittedName>
</protein>
<dbReference type="OMA" id="VIYCPRY"/>
<evidence type="ECO:0000313" key="3">
    <source>
        <dbReference type="Proteomes" id="UP000011715"/>
    </source>
</evidence>
<evidence type="ECO:0000313" key="2">
    <source>
        <dbReference type="EnsemblFungi" id="MAPG_09386T0"/>
    </source>
</evidence>
<keyword evidence="3" id="KW-1185">Reference proteome</keyword>
<evidence type="ECO:0000313" key="1">
    <source>
        <dbReference type="EMBL" id="KLU90861.1"/>
    </source>
</evidence>
<dbReference type="EMBL" id="GL876976">
    <property type="protein sequence ID" value="KLU90861.1"/>
    <property type="molecule type" value="Genomic_DNA"/>
</dbReference>
<reference evidence="3" key="1">
    <citation type="submission" date="2010-05" db="EMBL/GenBank/DDBJ databases">
        <title>The genome sequence of Magnaporthe poae strain ATCC 64411.</title>
        <authorList>
            <person name="Ma L.-J."/>
            <person name="Dead R."/>
            <person name="Young S."/>
            <person name="Zeng Q."/>
            <person name="Koehrsen M."/>
            <person name="Alvarado L."/>
            <person name="Berlin A."/>
            <person name="Chapman S.B."/>
            <person name="Chen Z."/>
            <person name="Freedman E."/>
            <person name="Gellesch M."/>
            <person name="Goldberg J."/>
            <person name="Griggs A."/>
            <person name="Gujja S."/>
            <person name="Heilman E.R."/>
            <person name="Heiman D."/>
            <person name="Hepburn T."/>
            <person name="Howarth C."/>
            <person name="Jen D."/>
            <person name="Larson L."/>
            <person name="Mehta T."/>
            <person name="Neiman D."/>
            <person name="Pearson M."/>
            <person name="Roberts A."/>
            <person name="Saif S."/>
            <person name="Shea T."/>
            <person name="Shenoy N."/>
            <person name="Sisk P."/>
            <person name="Stolte C."/>
            <person name="Sykes S."/>
            <person name="Walk T."/>
            <person name="White J."/>
            <person name="Yandava C."/>
            <person name="Haas B."/>
            <person name="Nusbaum C."/>
            <person name="Birren B."/>
        </authorList>
    </citation>
    <scope>NUCLEOTIDE SEQUENCE [LARGE SCALE GENOMIC DNA]</scope>
    <source>
        <strain evidence="3">ATCC 64411 / 73-15</strain>
    </source>
</reference>
<dbReference type="AlphaFoldDB" id="A0A0C4E9T7"/>
<dbReference type="EMBL" id="ADBL01002396">
    <property type="status" value="NOT_ANNOTATED_CDS"/>
    <property type="molecule type" value="Genomic_DNA"/>
</dbReference>
<dbReference type="InterPro" id="IPR021838">
    <property type="entry name" value="DUF3431"/>
</dbReference>
<reference evidence="1" key="2">
    <citation type="submission" date="2010-05" db="EMBL/GenBank/DDBJ databases">
        <title>The Genome Sequence of Magnaporthe poae strain ATCC 64411.</title>
        <authorList>
            <consortium name="The Broad Institute Genome Sequencing Platform"/>
            <consortium name="Broad Institute Genome Sequencing Center for Infectious Disease"/>
            <person name="Ma L.-J."/>
            <person name="Dead R."/>
            <person name="Young S."/>
            <person name="Zeng Q."/>
            <person name="Koehrsen M."/>
            <person name="Alvarado L."/>
            <person name="Berlin A."/>
            <person name="Chapman S.B."/>
            <person name="Chen Z."/>
            <person name="Freedman E."/>
            <person name="Gellesch M."/>
            <person name="Goldberg J."/>
            <person name="Griggs A."/>
            <person name="Gujja S."/>
            <person name="Heilman E.R."/>
            <person name="Heiman D."/>
            <person name="Hepburn T."/>
            <person name="Howarth C."/>
            <person name="Jen D."/>
            <person name="Larson L."/>
            <person name="Mehta T."/>
            <person name="Neiman D."/>
            <person name="Pearson M."/>
            <person name="Roberts A."/>
            <person name="Saif S."/>
            <person name="Shea T."/>
            <person name="Shenoy N."/>
            <person name="Sisk P."/>
            <person name="Stolte C."/>
            <person name="Sykes S."/>
            <person name="Walk T."/>
            <person name="White J."/>
            <person name="Yandava C."/>
            <person name="Haas B."/>
            <person name="Nusbaum C."/>
            <person name="Birren B."/>
        </authorList>
    </citation>
    <scope>NUCLEOTIDE SEQUENCE</scope>
    <source>
        <strain evidence="1">ATCC 64411</strain>
    </source>
</reference>
<dbReference type="OrthoDB" id="426718at2759"/>
<name>A0A0C4E9T7_MAGP6</name>
<dbReference type="STRING" id="644358.A0A0C4E9T7"/>
<gene>
    <name evidence="1" type="ORF">MAPG_09386</name>
</gene>
<dbReference type="VEuPathDB" id="FungiDB:MAPG_09386"/>
<dbReference type="eggNOG" id="ENOG502QRU5">
    <property type="taxonomic scope" value="Eukaryota"/>
</dbReference>
<dbReference type="Pfam" id="PF11913">
    <property type="entry name" value="DUF3431"/>
    <property type="match status" value="1"/>
</dbReference>
<reference evidence="1" key="3">
    <citation type="submission" date="2011-03" db="EMBL/GenBank/DDBJ databases">
        <title>Annotation of Magnaporthe poae ATCC 64411.</title>
        <authorList>
            <person name="Ma L.-J."/>
            <person name="Dead R."/>
            <person name="Young S.K."/>
            <person name="Zeng Q."/>
            <person name="Gargeya S."/>
            <person name="Fitzgerald M."/>
            <person name="Haas B."/>
            <person name="Abouelleil A."/>
            <person name="Alvarado L."/>
            <person name="Arachchi H.M."/>
            <person name="Berlin A."/>
            <person name="Brown A."/>
            <person name="Chapman S.B."/>
            <person name="Chen Z."/>
            <person name="Dunbar C."/>
            <person name="Freedman E."/>
            <person name="Gearin G."/>
            <person name="Gellesch M."/>
            <person name="Goldberg J."/>
            <person name="Griggs A."/>
            <person name="Gujja S."/>
            <person name="Heiman D."/>
            <person name="Howarth C."/>
            <person name="Larson L."/>
            <person name="Lui A."/>
            <person name="MacDonald P.J.P."/>
            <person name="Mehta T."/>
            <person name="Montmayeur A."/>
            <person name="Murphy C."/>
            <person name="Neiman D."/>
            <person name="Pearson M."/>
            <person name="Priest M."/>
            <person name="Roberts A."/>
            <person name="Saif S."/>
            <person name="Shea T."/>
            <person name="Shenoy N."/>
            <person name="Sisk P."/>
            <person name="Stolte C."/>
            <person name="Sykes S."/>
            <person name="Yandava C."/>
            <person name="Wortman J."/>
            <person name="Nusbaum C."/>
            <person name="Birren B."/>
        </authorList>
    </citation>
    <scope>NUCLEOTIDE SEQUENCE</scope>
    <source>
        <strain evidence="1">ATCC 64411</strain>
    </source>
</reference>
<reference evidence="2" key="4">
    <citation type="journal article" date="2015" name="G3 (Bethesda)">
        <title>Genome sequences of three phytopathogenic species of the Magnaporthaceae family of fungi.</title>
        <authorList>
            <person name="Okagaki L.H."/>
            <person name="Nunes C.C."/>
            <person name="Sailsbery J."/>
            <person name="Clay B."/>
            <person name="Brown D."/>
            <person name="John T."/>
            <person name="Oh Y."/>
            <person name="Young N."/>
            <person name="Fitzgerald M."/>
            <person name="Haas B.J."/>
            <person name="Zeng Q."/>
            <person name="Young S."/>
            <person name="Adiconis X."/>
            <person name="Fan L."/>
            <person name="Levin J.Z."/>
            <person name="Mitchell T.K."/>
            <person name="Okubara P.A."/>
            <person name="Farman M.L."/>
            <person name="Kohn L.M."/>
            <person name="Birren B."/>
            <person name="Ma L.-J."/>
            <person name="Dean R.A."/>
        </authorList>
    </citation>
    <scope>NUCLEOTIDE SEQUENCE</scope>
    <source>
        <strain evidence="2">ATCC 64411 / 73-15</strain>
    </source>
</reference>
<dbReference type="EnsemblFungi" id="MAPG_09386T0">
    <property type="protein sequence ID" value="MAPG_09386T0"/>
    <property type="gene ID" value="MAPG_09386"/>
</dbReference>
<sequence length="260" mass="29800">MQVVPNPATLDKVLVLGKIPNEDVSWAHKLKQWTPFIYTMGKKPEPGYVLRPPSLQGREAIVYLSFIIDYYDPLPDITAFVHEGREQWHNSELGPSTATILENLRVDTVRRRGYVNLRCKHDPGCPTDVNPLEPSPLDVERGDIRAHYADVYMELFNVSRDAIPKQLGHPCCAQFAVTRDRIHQRPREDYVRMRRWAMEQTVTTSFNAGWVFETSWHVVFGMPPIYCPAVEVCKCELYGWCGMPKEGLKSLPSDQKELAS</sequence>
<accession>A0A0C4E9T7</accession>
<dbReference type="Proteomes" id="UP000011715">
    <property type="component" value="Unassembled WGS sequence"/>
</dbReference>
<reference evidence="2" key="5">
    <citation type="submission" date="2015-06" db="UniProtKB">
        <authorList>
            <consortium name="EnsemblFungi"/>
        </authorList>
    </citation>
    <scope>IDENTIFICATION</scope>
    <source>
        <strain evidence="2">ATCC 64411</strain>
    </source>
</reference>
<dbReference type="PANTHER" id="PTHR37490">
    <property type="entry name" value="EXPRESSED PROTEIN"/>
    <property type="match status" value="1"/>
</dbReference>
<proteinExistence type="predicted"/>
<dbReference type="PANTHER" id="PTHR37490:SF2">
    <property type="match status" value="1"/>
</dbReference>
<organism evidence="2 3">
    <name type="scientific">Magnaporthiopsis poae (strain ATCC 64411 / 73-15)</name>
    <name type="common">Kentucky bluegrass fungus</name>
    <name type="synonym">Magnaporthe poae</name>
    <dbReference type="NCBI Taxonomy" id="644358"/>
    <lineage>
        <taxon>Eukaryota</taxon>
        <taxon>Fungi</taxon>
        <taxon>Dikarya</taxon>
        <taxon>Ascomycota</taxon>
        <taxon>Pezizomycotina</taxon>
        <taxon>Sordariomycetes</taxon>
        <taxon>Sordariomycetidae</taxon>
        <taxon>Magnaporthales</taxon>
        <taxon>Magnaporthaceae</taxon>
        <taxon>Magnaporthiopsis</taxon>
    </lineage>
</organism>